<evidence type="ECO:0000313" key="1">
    <source>
        <dbReference type="EMBL" id="KAF5855815.1"/>
    </source>
</evidence>
<gene>
    <name evidence="1" type="ORF">ETB97_008419</name>
</gene>
<proteinExistence type="predicted"/>
<name>A0A8H5ZWX1_PETAA</name>
<accession>A0A8H5ZWX1</accession>
<dbReference type="Proteomes" id="UP000541154">
    <property type="component" value="Unassembled WGS sequence"/>
</dbReference>
<evidence type="ECO:0000313" key="2">
    <source>
        <dbReference type="Proteomes" id="UP000541154"/>
    </source>
</evidence>
<keyword evidence="2" id="KW-1185">Reference proteome</keyword>
<reference evidence="1 2" key="1">
    <citation type="submission" date="2019-04" db="EMBL/GenBank/DDBJ databases">
        <title>Aspergillus burnettii sp. nov., novel species from soil in southeast Queensland.</title>
        <authorList>
            <person name="Gilchrist C.L.M."/>
            <person name="Pitt J.I."/>
            <person name="Lange L."/>
            <person name="Lacey H.J."/>
            <person name="Vuong D."/>
            <person name="Midgley D.J."/>
            <person name="Greenfield P."/>
            <person name="Bradbury M."/>
            <person name="Lacey E."/>
            <person name="Busk P.K."/>
            <person name="Pilgaard B."/>
            <person name="Chooi Y.H."/>
            <person name="Piggott A.M."/>
        </authorList>
    </citation>
    <scope>NUCLEOTIDE SEQUENCE [LARGE SCALE GENOMIC DNA]</scope>
    <source>
        <strain evidence="1 2">FRR 5400</strain>
    </source>
</reference>
<protein>
    <submittedName>
        <fullName evidence="1">Uncharacterized protein</fullName>
    </submittedName>
</protein>
<comment type="caution">
    <text evidence="1">The sequence shown here is derived from an EMBL/GenBank/DDBJ whole genome shotgun (WGS) entry which is preliminary data.</text>
</comment>
<sequence length="197" mass="21401">MSACSGCLRRLEQARYRTCGTCWHRPSGITPVAPAPVQHQCPRNLTVPETQPALPRRETVRLPGAVSVLEAAALPQLPLIECVRRTICSQCGKLWPSTPAAHQVCYRCRARAATAMRNSSRTMPSLTLHWWDQLAAMIVTPFSQGGSRTCTFCSATVLSTEQDSCCCGQERNCLPCLPPSNDPLDPCCSSMKVGSPA</sequence>
<dbReference type="EMBL" id="SPNV01000380">
    <property type="protein sequence ID" value="KAF5855815.1"/>
    <property type="molecule type" value="Genomic_DNA"/>
</dbReference>
<organism evidence="1 2">
    <name type="scientific">Petromyces alliaceus</name>
    <name type="common">Aspergillus alliaceus</name>
    <dbReference type="NCBI Taxonomy" id="209559"/>
    <lineage>
        <taxon>Eukaryota</taxon>
        <taxon>Fungi</taxon>
        <taxon>Dikarya</taxon>
        <taxon>Ascomycota</taxon>
        <taxon>Pezizomycotina</taxon>
        <taxon>Eurotiomycetes</taxon>
        <taxon>Eurotiomycetidae</taxon>
        <taxon>Eurotiales</taxon>
        <taxon>Aspergillaceae</taxon>
        <taxon>Aspergillus</taxon>
        <taxon>Aspergillus subgen. Circumdati</taxon>
    </lineage>
</organism>
<dbReference type="AlphaFoldDB" id="A0A8H5ZWX1"/>